<accession>A0AAV4LK74</accession>
<dbReference type="EMBL" id="BOQE01000001">
    <property type="protein sequence ID" value="GIM48115.1"/>
    <property type="molecule type" value="Genomic_DNA"/>
</dbReference>
<protein>
    <recommendedName>
        <fullName evidence="4">DUF2334 domain-containing protein</fullName>
    </recommendedName>
</protein>
<dbReference type="SUPFAM" id="SSF88713">
    <property type="entry name" value="Glycoside hydrolase/deacetylase"/>
    <property type="match status" value="1"/>
</dbReference>
<dbReference type="InterPro" id="IPR018763">
    <property type="entry name" value="DUF2334"/>
</dbReference>
<dbReference type="Gene3D" id="2.130.10.130">
    <property type="entry name" value="Integrin alpha, N-terminal"/>
    <property type="match status" value="1"/>
</dbReference>
<dbReference type="InterPro" id="IPR028994">
    <property type="entry name" value="Integrin_alpha_N"/>
</dbReference>
<dbReference type="GO" id="GO:0005975">
    <property type="term" value="P:carbohydrate metabolic process"/>
    <property type="evidence" value="ECO:0007669"/>
    <property type="project" value="InterPro"/>
</dbReference>
<dbReference type="PANTHER" id="PTHR44103">
    <property type="entry name" value="PROPROTEIN CONVERTASE P"/>
    <property type="match status" value="1"/>
</dbReference>
<dbReference type="PANTHER" id="PTHR44103:SF1">
    <property type="entry name" value="PROPROTEIN CONVERTASE P"/>
    <property type="match status" value="1"/>
</dbReference>
<dbReference type="InterPro" id="IPR011330">
    <property type="entry name" value="Glyco_hydro/deAcase_b/a-brl"/>
</dbReference>
<dbReference type="Pfam" id="PF13517">
    <property type="entry name" value="FG-GAP_3"/>
    <property type="match status" value="1"/>
</dbReference>
<evidence type="ECO:0000313" key="3">
    <source>
        <dbReference type="Proteomes" id="UP001057291"/>
    </source>
</evidence>
<dbReference type="AlphaFoldDB" id="A0AAV4LK74"/>
<dbReference type="RefSeq" id="WP_282201024.1">
    <property type="nucleotide sequence ID" value="NZ_BOQE01000001.1"/>
</dbReference>
<proteinExistence type="predicted"/>
<name>A0AAV4LK74_9BACL</name>
<sequence>MKSQPVNEKRYALIRLEDVGPGGSYRTLEDLGKLRAIFTYLKEENVPFQVAVIPRWKNIQPDGTWYNKGIDDSQPDDYMVKYIHLLKDAERCGAVLGMHGYTHQYGETRSEDNNQDSGIGFEFNVKNAPETDTPAFAWERFTKSLAAFKRAGLRPGFWESPHYHHLREQEKVFQSLIGVIYQADVEARAQKGVFFDEGENHYGRKTLGSVFIPTPLDYINEENTVEKVIDKLPTLEGLASMFFHPFLEFPYLHEVKDTQGNPEKREGIPVYMYKGEDSPLHRLVSGFRTRGFQWVSLDRVVPFSPAHRIDLPVGTKASALLFGDVRGVGHADVVVCAKNGVLVIPGVYQWPRNRPQEAAQVWLKHSFLPDEKMFLMDINNDKKQDLVTYNRKMGEVRVFYSNGMNFHAPVSFGKLPSGLDFLQPFKQNGRTDLIGVNNGEEVIIAKKEGMRFRTIATHLRIPSASIMFVGDLNGDRFDEVIACSPMEKTIFVYPNDGGQIRLLPSCLWFSRAERERQVMIGDTNGDGKAEMILYHPEEGSWAIHQIDTRFRFSSHPVVFGPWARGRRTAFTADFDGNGKWDLVSYDETNHALDLALSFQLPSES</sequence>
<dbReference type="SUPFAM" id="SSF69318">
    <property type="entry name" value="Integrin alpha N-terminal domain"/>
    <property type="match status" value="1"/>
</dbReference>
<evidence type="ECO:0000313" key="2">
    <source>
        <dbReference type="EMBL" id="GIM48115.1"/>
    </source>
</evidence>
<keyword evidence="3" id="KW-1185">Reference proteome</keyword>
<keyword evidence="1" id="KW-0732">Signal</keyword>
<dbReference type="Pfam" id="PF10096">
    <property type="entry name" value="DUF2334"/>
    <property type="match status" value="1"/>
</dbReference>
<gene>
    <name evidence="2" type="ORF">DNHGIG_36640</name>
</gene>
<dbReference type="Proteomes" id="UP001057291">
    <property type="component" value="Unassembled WGS sequence"/>
</dbReference>
<organism evidence="2 3">
    <name type="scientific">Collibacillus ludicampi</name>
    <dbReference type="NCBI Taxonomy" id="2771369"/>
    <lineage>
        <taxon>Bacteria</taxon>
        <taxon>Bacillati</taxon>
        <taxon>Bacillota</taxon>
        <taxon>Bacilli</taxon>
        <taxon>Bacillales</taxon>
        <taxon>Alicyclobacillaceae</taxon>
        <taxon>Collibacillus</taxon>
    </lineage>
</organism>
<evidence type="ECO:0008006" key="4">
    <source>
        <dbReference type="Google" id="ProtNLM"/>
    </source>
</evidence>
<reference evidence="2" key="1">
    <citation type="journal article" date="2023" name="Int. J. Syst. Evol. Microbiol.">
        <title>Collibacillus ludicampi gen. nov., sp. nov., a new soil bacterium of the family Alicyclobacillaceae.</title>
        <authorList>
            <person name="Jojima T."/>
            <person name="Ioku Y."/>
            <person name="Fukuta Y."/>
            <person name="Shirasaka N."/>
            <person name="Matsumura Y."/>
            <person name="Mori M."/>
        </authorList>
    </citation>
    <scope>NUCLEOTIDE SEQUENCE</scope>
    <source>
        <strain evidence="2">TP075</strain>
    </source>
</reference>
<evidence type="ECO:0000256" key="1">
    <source>
        <dbReference type="ARBA" id="ARBA00022729"/>
    </source>
</evidence>
<dbReference type="InterPro" id="IPR013517">
    <property type="entry name" value="FG-GAP"/>
</dbReference>
<comment type="caution">
    <text evidence="2">The sequence shown here is derived from an EMBL/GenBank/DDBJ whole genome shotgun (WGS) entry which is preliminary data.</text>
</comment>